<evidence type="ECO:0000256" key="6">
    <source>
        <dbReference type="ARBA" id="ARBA00022592"/>
    </source>
</evidence>
<feature type="DNA-binding region" description="OmpR/PhoB-type" evidence="14">
    <location>
        <begin position="129"/>
        <end position="227"/>
    </location>
</feature>
<keyword evidence="11" id="KW-0804">Transcription</keyword>
<dbReference type="SMART" id="SM00862">
    <property type="entry name" value="Trans_reg_C"/>
    <property type="match status" value="1"/>
</dbReference>
<evidence type="ECO:0000256" key="3">
    <source>
        <dbReference type="ARBA" id="ARBA00022448"/>
    </source>
</evidence>
<dbReference type="Pfam" id="PF00072">
    <property type="entry name" value="Response_reg"/>
    <property type="match status" value="1"/>
</dbReference>
<sequence>MPTILVIDDEPDIREVMRFALESAEFRVLEAGHADEARKLLASDEPDLILLDWMLPGRSGLELAQQLKQNPRTRALPIIMISARGEEEDRVKGLDTGADDYIAKPFSPREMIARTKAVLRRAKPNTEPSDEIEINGLRIDNVSHRVSADGRPVEVAPTEYRLLHFFMTHADRAFSRSQLLDQVWGDQVYVEERTVDVHVRRLRKALEPTSHDRLLQTVRGVGYRFSDKA</sequence>
<dbReference type="NCBIfam" id="TIGR02154">
    <property type="entry name" value="PhoB"/>
    <property type="match status" value="1"/>
</dbReference>
<dbReference type="InterPro" id="IPR039420">
    <property type="entry name" value="WalR-like"/>
</dbReference>
<name>A0ABX1I5Z4_9GAMM</name>
<evidence type="ECO:0000256" key="8">
    <source>
        <dbReference type="ARBA" id="ARBA00023015"/>
    </source>
</evidence>
<keyword evidence="9 14" id="KW-0238">DNA-binding</keyword>
<comment type="caution">
    <text evidence="17">The sequence shown here is derived from an EMBL/GenBank/DDBJ whole genome shotgun (WGS) entry which is preliminary data.</text>
</comment>
<evidence type="ECO:0000256" key="12">
    <source>
        <dbReference type="ARBA" id="ARBA00024735"/>
    </source>
</evidence>
<dbReference type="PANTHER" id="PTHR48111:SF40">
    <property type="entry name" value="PHOSPHATE REGULON TRANSCRIPTIONAL REGULATORY PROTEIN PHOB"/>
    <property type="match status" value="1"/>
</dbReference>
<evidence type="ECO:0000313" key="17">
    <source>
        <dbReference type="EMBL" id="NKN32596.1"/>
    </source>
</evidence>
<feature type="modified residue" description="4-aspartylphosphate" evidence="13">
    <location>
        <position position="52"/>
    </location>
</feature>
<dbReference type="InterPro" id="IPR001867">
    <property type="entry name" value="OmpR/PhoB-type_DNA-bd"/>
</dbReference>
<organism evidence="17 18">
    <name type="scientific">Marichromatium bheemlicum</name>
    <dbReference type="NCBI Taxonomy" id="365339"/>
    <lineage>
        <taxon>Bacteria</taxon>
        <taxon>Pseudomonadati</taxon>
        <taxon>Pseudomonadota</taxon>
        <taxon>Gammaproteobacteria</taxon>
        <taxon>Chromatiales</taxon>
        <taxon>Chromatiaceae</taxon>
        <taxon>Marichromatium</taxon>
    </lineage>
</organism>
<dbReference type="PANTHER" id="PTHR48111">
    <property type="entry name" value="REGULATOR OF RPOS"/>
    <property type="match status" value="1"/>
</dbReference>
<keyword evidence="4" id="KW-0963">Cytoplasm</keyword>
<comment type="subcellular location">
    <subcellularLocation>
        <location evidence="1">Cytoplasm</location>
    </subcellularLocation>
</comment>
<evidence type="ECO:0000256" key="7">
    <source>
        <dbReference type="ARBA" id="ARBA00023012"/>
    </source>
</evidence>
<evidence type="ECO:0000256" key="13">
    <source>
        <dbReference type="PROSITE-ProRule" id="PRU00169"/>
    </source>
</evidence>
<keyword evidence="8" id="KW-0805">Transcription regulation</keyword>
<protein>
    <recommendedName>
        <fullName evidence="2">Phosphate regulon transcriptional regulatory protein PhoB</fullName>
    </recommendedName>
</protein>
<dbReference type="PROSITE" id="PS51755">
    <property type="entry name" value="OMPR_PHOB"/>
    <property type="match status" value="1"/>
</dbReference>
<dbReference type="SUPFAM" id="SSF52172">
    <property type="entry name" value="CheY-like"/>
    <property type="match status" value="1"/>
</dbReference>
<keyword evidence="5 13" id="KW-0597">Phosphoprotein</keyword>
<keyword evidence="3" id="KW-0813">Transport</keyword>
<dbReference type="Gene3D" id="1.10.10.10">
    <property type="entry name" value="Winged helix-like DNA-binding domain superfamily/Winged helix DNA-binding domain"/>
    <property type="match status" value="1"/>
</dbReference>
<dbReference type="InterPro" id="IPR011006">
    <property type="entry name" value="CheY-like_superfamily"/>
</dbReference>
<dbReference type="RefSeq" id="WP_168667286.1">
    <property type="nucleotide sequence ID" value="NZ_JAAXKX010000004.1"/>
</dbReference>
<keyword evidence="10" id="KW-0010">Activator</keyword>
<dbReference type="CDD" id="cd17618">
    <property type="entry name" value="REC_OmpR_PhoB"/>
    <property type="match status" value="1"/>
</dbReference>
<evidence type="ECO:0000256" key="1">
    <source>
        <dbReference type="ARBA" id="ARBA00004496"/>
    </source>
</evidence>
<comment type="function">
    <text evidence="12">This protein is a positive regulator for the phosphate regulon. Transcription of this operon is positively regulated by PhoB and PhoR when phosphate is limited.</text>
</comment>
<evidence type="ECO:0000256" key="11">
    <source>
        <dbReference type="ARBA" id="ARBA00023163"/>
    </source>
</evidence>
<dbReference type="Proteomes" id="UP000740754">
    <property type="component" value="Unassembled WGS sequence"/>
</dbReference>
<dbReference type="InterPro" id="IPR011879">
    <property type="entry name" value="Sig_transdc_resp-reg_PhoB"/>
</dbReference>
<evidence type="ECO:0000259" key="15">
    <source>
        <dbReference type="PROSITE" id="PS50110"/>
    </source>
</evidence>
<gene>
    <name evidence="17" type="primary">phoB</name>
    <name evidence="17" type="ORF">HF203_05105</name>
</gene>
<dbReference type="InterPro" id="IPR001789">
    <property type="entry name" value="Sig_transdc_resp-reg_receiver"/>
</dbReference>
<dbReference type="Pfam" id="PF00486">
    <property type="entry name" value="Trans_reg_C"/>
    <property type="match status" value="1"/>
</dbReference>
<evidence type="ECO:0000256" key="4">
    <source>
        <dbReference type="ARBA" id="ARBA00022490"/>
    </source>
</evidence>
<accession>A0ABX1I5Z4</accession>
<keyword evidence="7" id="KW-0902">Two-component regulatory system</keyword>
<keyword evidence="6" id="KW-0592">Phosphate transport</keyword>
<proteinExistence type="predicted"/>
<evidence type="ECO:0000256" key="14">
    <source>
        <dbReference type="PROSITE-ProRule" id="PRU01091"/>
    </source>
</evidence>
<dbReference type="CDD" id="cd00383">
    <property type="entry name" value="trans_reg_C"/>
    <property type="match status" value="1"/>
</dbReference>
<keyword evidence="18" id="KW-1185">Reference proteome</keyword>
<dbReference type="PROSITE" id="PS50110">
    <property type="entry name" value="RESPONSE_REGULATORY"/>
    <property type="match status" value="1"/>
</dbReference>
<dbReference type="Gene3D" id="3.40.50.2300">
    <property type="match status" value="1"/>
</dbReference>
<dbReference type="SMART" id="SM00448">
    <property type="entry name" value="REC"/>
    <property type="match status" value="1"/>
</dbReference>
<dbReference type="InterPro" id="IPR036388">
    <property type="entry name" value="WH-like_DNA-bd_sf"/>
</dbReference>
<evidence type="ECO:0000256" key="9">
    <source>
        <dbReference type="ARBA" id="ARBA00023125"/>
    </source>
</evidence>
<feature type="domain" description="Response regulatory" evidence="15">
    <location>
        <begin position="3"/>
        <end position="119"/>
    </location>
</feature>
<reference evidence="17 18" key="1">
    <citation type="submission" date="2020-04" db="EMBL/GenBank/DDBJ databases">
        <title>Draft Whole-Genome sequence of Marichromatium bheemlicum DSM 18632, type strain.</title>
        <authorList>
            <person name="Kyndt J.A."/>
            <person name="Meyer T.E."/>
        </authorList>
    </citation>
    <scope>NUCLEOTIDE SEQUENCE [LARGE SCALE GENOMIC DNA]</scope>
    <source>
        <strain evidence="17 18">DSM 18632</strain>
    </source>
</reference>
<dbReference type="Gene3D" id="6.10.250.690">
    <property type="match status" value="1"/>
</dbReference>
<evidence type="ECO:0000256" key="2">
    <source>
        <dbReference type="ARBA" id="ARBA00013332"/>
    </source>
</evidence>
<dbReference type="EMBL" id="JAAXKX010000004">
    <property type="protein sequence ID" value="NKN32596.1"/>
    <property type="molecule type" value="Genomic_DNA"/>
</dbReference>
<feature type="domain" description="OmpR/PhoB-type" evidence="16">
    <location>
        <begin position="129"/>
        <end position="227"/>
    </location>
</feature>
<evidence type="ECO:0000256" key="5">
    <source>
        <dbReference type="ARBA" id="ARBA00022553"/>
    </source>
</evidence>
<evidence type="ECO:0000259" key="16">
    <source>
        <dbReference type="PROSITE" id="PS51755"/>
    </source>
</evidence>
<evidence type="ECO:0000256" key="10">
    <source>
        <dbReference type="ARBA" id="ARBA00023159"/>
    </source>
</evidence>
<evidence type="ECO:0000313" key="18">
    <source>
        <dbReference type="Proteomes" id="UP000740754"/>
    </source>
</evidence>